<proteinExistence type="predicted"/>
<dbReference type="EMBL" id="PENF01000002">
    <property type="protein sequence ID" value="PJI18802.1"/>
    <property type="molecule type" value="Genomic_DNA"/>
</dbReference>
<evidence type="ECO:0000313" key="2">
    <source>
        <dbReference type="Proteomes" id="UP000229102"/>
    </source>
</evidence>
<name>A0A2D3M8U8_PREIN</name>
<organism evidence="1 2">
    <name type="scientific">Prevotella intermedia</name>
    <dbReference type="NCBI Taxonomy" id="28131"/>
    <lineage>
        <taxon>Bacteria</taxon>
        <taxon>Pseudomonadati</taxon>
        <taxon>Bacteroidota</taxon>
        <taxon>Bacteroidia</taxon>
        <taxon>Bacteroidales</taxon>
        <taxon>Prevotellaceae</taxon>
        <taxon>Prevotella</taxon>
    </lineage>
</organism>
<gene>
    <name evidence="1" type="ORF">CTM53_09225</name>
</gene>
<accession>A0A2D3M8U8</accession>
<dbReference type="Proteomes" id="UP000229102">
    <property type="component" value="Unassembled WGS sequence"/>
</dbReference>
<comment type="caution">
    <text evidence="1">The sequence shown here is derived from an EMBL/GenBank/DDBJ whole genome shotgun (WGS) entry which is preliminary data.</text>
</comment>
<dbReference type="AlphaFoldDB" id="A0A2D3M8U8"/>
<reference evidence="1 2" key="1">
    <citation type="submission" date="2017-11" db="EMBL/GenBank/DDBJ databases">
        <title>Genome sequencing of Prevotella intermedia KCOM 2698.</title>
        <authorList>
            <person name="Kook J.-K."/>
            <person name="Park S.-N."/>
            <person name="Lim Y.K."/>
        </authorList>
    </citation>
    <scope>NUCLEOTIDE SEQUENCE [LARGE SCALE GENOMIC DNA]</scope>
    <source>
        <strain evidence="1 2">KCOM 2698</strain>
    </source>
</reference>
<evidence type="ECO:0000313" key="1">
    <source>
        <dbReference type="EMBL" id="PJI18802.1"/>
    </source>
</evidence>
<sequence length="61" mass="6986">MSYRWKVLWHVRTGSSGKGCNTSYALAAKVTLTAQEVRFRLKDLVLWQHKTTKFASRSTAI</sequence>
<protein>
    <submittedName>
        <fullName evidence="1">Uncharacterized protein</fullName>
    </submittedName>
</protein>